<dbReference type="GO" id="GO:0016616">
    <property type="term" value="F:oxidoreductase activity, acting on the CH-OH group of donors, NAD or NADP as acceptor"/>
    <property type="evidence" value="ECO:0007669"/>
    <property type="project" value="InterPro"/>
</dbReference>
<dbReference type="SUPFAM" id="SSF51735">
    <property type="entry name" value="NAD(P)-binding Rossmann-fold domains"/>
    <property type="match status" value="1"/>
</dbReference>
<evidence type="ECO:0000313" key="3">
    <source>
        <dbReference type="Proteomes" id="UP000594468"/>
    </source>
</evidence>
<feature type="domain" description="3-beta hydroxysteroid dehydrogenase/isomerase" evidence="1">
    <location>
        <begin position="5"/>
        <end position="251"/>
    </location>
</feature>
<accession>A0A7S8E7B2</accession>
<sequence length="323" mass="35349">MRIFVTGGSGFVGGYLIPKLIEEGHDVVALARSSHSLKEVEARGARGVAGDLTDVTSLRAALQGCEIVVHAGAAFEMWGDDEHFYTVNVEGTENLLEAARGGGVRRLIYISAASVIADGSPANMVDESYQPRRTPPDGYSKSKLAAEQRVVAANSPEMTTLALRPPFIWGKGHSMTETMRQAVANGRWMWIDGGNHRLSTVHVENLCAAVISSLYQGKGGEIYFITDGESRSIRQFLTAWMEAEGIKLGSRSVPRWMAAVSASILARIWRFLNLKSMPPITPSMVTMMGTELSLRDEKARDNLQYRHVLTIDEGLNALRNKLT</sequence>
<dbReference type="EMBL" id="CP062983">
    <property type="protein sequence ID" value="QPC81697.1"/>
    <property type="molecule type" value="Genomic_DNA"/>
</dbReference>
<dbReference type="RefSeq" id="WP_195169768.1">
    <property type="nucleotide sequence ID" value="NZ_CP062983.1"/>
</dbReference>
<dbReference type="GO" id="GO:0004029">
    <property type="term" value="F:aldehyde dehydrogenase (NAD+) activity"/>
    <property type="evidence" value="ECO:0007669"/>
    <property type="project" value="TreeGrafter"/>
</dbReference>
<dbReference type="GO" id="GO:0006694">
    <property type="term" value="P:steroid biosynthetic process"/>
    <property type="evidence" value="ECO:0007669"/>
    <property type="project" value="InterPro"/>
</dbReference>
<gene>
    <name evidence="2" type="ORF">G4Y79_18680</name>
</gene>
<reference evidence="2 3" key="1">
    <citation type="submission" date="2020-02" db="EMBL/GenBank/DDBJ databases">
        <authorList>
            <person name="Zheng R.K."/>
            <person name="Sun C.M."/>
        </authorList>
    </citation>
    <scope>NUCLEOTIDE SEQUENCE [LARGE SCALE GENOMIC DNA]</scope>
    <source>
        <strain evidence="3">rifampicinis</strain>
    </source>
</reference>
<protein>
    <submittedName>
        <fullName evidence="2">NAD-dependent epimerase/dehydratase family protein</fullName>
    </submittedName>
</protein>
<dbReference type="Proteomes" id="UP000594468">
    <property type="component" value="Chromosome"/>
</dbReference>
<dbReference type="PANTHER" id="PTHR48079">
    <property type="entry name" value="PROTEIN YEEZ"/>
    <property type="match status" value="1"/>
</dbReference>
<keyword evidence="3" id="KW-1185">Reference proteome</keyword>
<dbReference type="InterPro" id="IPR051783">
    <property type="entry name" value="NAD(P)-dependent_oxidoreduct"/>
</dbReference>
<name>A0A7S8E7B2_9CHLR</name>
<dbReference type="Gene3D" id="3.40.50.720">
    <property type="entry name" value="NAD(P)-binding Rossmann-like Domain"/>
    <property type="match status" value="1"/>
</dbReference>
<dbReference type="KEGG" id="pmet:G4Y79_18680"/>
<dbReference type="AlphaFoldDB" id="A0A7S8E7B2"/>
<evidence type="ECO:0000259" key="1">
    <source>
        <dbReference type="Pfam" id="PF01073"/>
    </source>
</evidence>
<evidence type="ECO:0000313" key="2">
    <source>
        <dbReference type="EMBL" id="QPC81697.1"/>
    </source>
</evidence>
<dbReference type="PANTHER" id="PTHR48079:SF6">
    <property type="entry name" value="NAD(P)-BINDING DOMAIN-CONTAINING PROTEIN-RELATED"/>
    <property type="match status" value="1"/>
</dbReference>
<dbReference type="InterPro" id="IPR002225">
    <property type="entry name" value="3Beta_OHSteriod_DH/Estase"/>
</dbReference>
<dbReference type="GO" id="GO:0005737">
    <property type="term" value="C:cytoplasm"/>
    <property type="evidence" value="ECO:0007669"/>
    <property type="project" value="TreeGrafter"/>
</dbReference>
<proteinExistence type="predicted"/>
<dbReference type="InterPro" id="IPR036291">
    <property type="entry name" value="NAD(P)-bd_dom_sf"/>
</dbReference>
<dbReference type="Pfam" id="PF01073">
    <property type="entry name" value="3Beta_HSD"/>
    <property type="match status" value="1"/>
</dbReference>
<organism evidence="2 3">
    <name type="scientific">Phototrophicus methaneseepsis</name>
    <dbReference type="NCBI Taxonomy" id="2710758"/>
    <lineage>
        <taxon>Bacteria</taxon>
        <taxon>Bacillati</taxon>
        <taxon>Chloroflexota</taxon>
        <taxon>Candidatus Thermofontia</taxon>
        <taxon>Phototrophicales</taxon>
        <taxon>Phototrophicaceae</taxon>
        <taxon>Phototrophicus</taxon>
    </lineage>
</organism>